<dbReference type="Proteomes" id="UP000253740">
    <property type="component" value="Unassembled WGS sequence"/>
</dbReference>
<dbReference type="PROSITE" id="PS51257">
    <property type="entry name" value="PROKAR_LIPOPROTEIN"/>
    <property type="match status" value="1"/>
</dbReference>
<proteinExistence type="predicted"/>
<reference evidence="3" key="1">
    <citation type="submission" date="2015-03" db="EMBL/GenBank/DDBJ databases">
        <title>Draft genome sequence of Mizugakiibacter sediminis skMP5.</title>
        <authorList>
            <person name="Watanabe T."/>
            <person name="Kojima H."/>
            <person name="Fukui M."/>
        </authorList>
    </citation>
    <scope>NUCLEOTIDE SEQUENCE</scope>
    <source>
        <strain evidence="3">SkMP5</strain>
    </source>
</reference>
<gene>
    <name evidence="3" type="ORF">MBSD_1415</name>
    <name evidence="4" type="ORF">MBSD_n2472</name>
</gene>
<keyword evidence="1" id="KW-0732">Signal</keyword>
<dbReference type="EMBL" id="DF970243">
    <property type="protein sequence ID" value="GAP67156.1"/>
    <property type="molecule type" value="Genomic_DNA"/>
</dbReference>
<dbReference type="STRING" id="1475481.GCA_000953855_02521"/>
<dbReference type="InterPro" id="IPR014004">
    <property type="entry name" value="Transpt-assoc_nodulatn_dom_bac"/>
</dbReference>
<organism evidence="4">
    <name type="scientific">Mizugakiibacter sediminis</name>
    <dbReference type="NCBI Taxonomy" id="1475481"/>
    <lineage>
        <taxon>Bacteria</taxon>
        <taxon>Pseudomonadati</taxon>
        <taxon>Pseudomonadota</taxon>
        <taxon>Gammaproteobacteria</taxon>
        <taxon>Lysobacterales</taxon>
        <taxon>Rhodanobacteraceae</taxon>
        <taxon>Mizugakiibacter</taxon>
    </lineage>
</organism>
<dbReference type="EMBL" id="DF952378">
    <property type="protein sequence ID" value="GAN44879.1"/>
    <property type="molecule type" value="Genomic_DNA"/>
</dbReference>
<dbReference type="Pfam" id="PF04972">
    <property type="entry name" value="BON"/>
    <property type="match status" value="2"/>
</dbReference>
<keyword evidence="5" id="KW-1185">Reference proteome</keyword>
<dbReference type="SMART" id="SM00749">
    <property type="entry name" value="BON"/>
    <property type="match status" value="2"/>
</dbReference>
<dbReference type="PANTHER" id="PTHR34606:SF4">
    <property type="entry name" value="OUTER MEMBRANE LIPOPROTEIN DOLP"/>
    <property type="match status" value="1"/>
</dbReference>
<evidence type="ECO:0000313" key="3">
    <source>
        <dbReference type="EMBL" id="GAN44879.1"/>
    </source>
</evidence>
<reference evidence="4" key="2">
    <citation type="submission" date="2015-08" db="EMBL/GenBank/DDBJ databases">
        <title>Complete DNA Sequence of Pseudomonas syringae pv. actinidiae, the Causal Agent of Kiwifruit Canker Disease.</title>
        <authorList>
            <person name="Rikkerink E.H.A."/>
            <person name="Fineran P.C."/>
        </authorList>
    </citation>
    <scope>NUCLEOTIDE SEQUENCE</scope>
    <source>
        <strain evidence="4">SkMP5</strain>
    </source>
</reference>
<dbReference type="InterPro" id="IPR007055">
    <property type="entry name" value="BON_dom"/>
</dbReference>
<feature type="domain" description="BON" evidence="2">
    <location>
        <begin position="124"/>
        <end position="194"/>
    </location>
</feature>
<sequence>MRRMPALALSVLLPFLFAGCAAVVVGGAAAGAGAVHDRRDFGTVMSDRNLQLSAMSAINEDKELALQNDVSVVVFNGVMLLVGEARTPELKARAVRLASGFEGTRKLVDEIEVMEPIGFWARRGDNALTARVKAALLDITSLPGFDPTRVNVTTAHRAVYLMGLVSHTEADAIVEVARNVAGVDKVVKVFEYTD</sequence>
<evidence type="ECO:0000259" key="2">
    <source>
        <dbReference type="PROSITE" id="PS50914"/>
    </source>
</evidence>
<dbReference type="PROSITE" id="PS50914">
    <property type="entry name" value="BON"/>
    <property type="match status" value="2"/>
</dbReference>
<name>A0A0K8QR88_9GAMM</name>
<keyword evidence="3" id="KW-0449">Lipoprotein</keyword>
<accession>A0A0K8QR88</accession>
<dbReference type="InterPro" id="IPR051686">
    <property type="entry name" value="Lipoprotein_DolP"/>
</dbReference>
<dbReference type="HOGENOM" id="CLU_083606_1_1_6"/>
<protein>
    <submittedName>
        <fullName evidence="3">Outer membrane lipoprotein</fullName>
    </submittedName>
    <submittedName>
        <fullName evidence="4">Phospholipid-binding domain family protein</fullName>
    </submittedName>
</protein>
<evidence type="ECO:0000313" key="5">
    <source>
        <dbReference type="Proteomes" id="UP000253740"/>
    </source>
</evidence>
<dbReference type="AlphaFoldDB" id="A0A0K8QR88"/>
<dbReference type="PANTHER" id="PTHR34606">
    <property type="entry name" value="BON DOMAIN-CONTAINING PROTEIN"/>
    <property type="match status" value="1"/>
</dbReference>
<evidence type="ECO:0000313" key="4">
    <source>
        <dbReference type="EMBL" id="GAP67156.1"/>
    </source>
</evidence>
<evidence type="ECO:0000256" key="1">
    <source>
        <dbReference type="ARBA" id="ARBA00022729"/>
    </source>
</evidence>
<feature type="domain" description="BON" evidence="2">
    <location>
        <begin position="46"/>
        <end position="115"/>
    </location>
</feature>